<evidence type="ECO:0000256" key="1">
    <source>
        <dbReference type="SAM" id="MobiDB-lite"/>
    </source>
</evidence>
<evidence type="ECO:0000313" key="3">
    <source>
        <dbReference type="Proteomes" id="UP000006753"/>
    </source>
</evidence>
<organism evidence="2 3">
    <name type="scientific">Marssonina brunnea f. sp. multigermtubi (strain MB_m1)</name>
    <name type="common">Marssonina leaf spot fungus</name>
    <dbReference type="NCBI Taxonomy" id="1072389"/>
    <lineage>
        <taxon>Eukaryota</taxon>
        <taxon>Fungi</taxon>
        <taxon>Dikarya</taxon>
        <taxon>Ascomycota</taxon>
        <taxon>Pezizomycotina</taxon>
        <taxon>Leotiomycetes</taxon>
        <taxon>Helotiales</taxon>
        <taxon>Drepanopezizaceae</taxon>
        <taxon>Drepanopeziza</taxon>
    </lineage>
</organism>
<dbReference type="Proteomes" id="UP000006753">
    <property type="component" value="Unassembled WGS sequence"/>
</dbReference>
<feature type="compositionally biased region" description="Low complexity" evidence="1">
    <location>
        <begin position="11"/>
        <end position="27"/>
    </location>
</feature>
<reference evidence="2 3" key="1">
    <citation type="journal article" date="2012" name="BMC Genomics">
        <title>Sequencing the genome of Marssonina brunnea reveals fungus-poplar co-evolution.</title>
        <authorList>
            <person name="Zhu S."/>
            <person name="Cao Y.-Z."/>
            <person name="Jiang C."/>
            <person name="Tan B.-Y."/>
            <person name="Wang Z."/>
            <person name="Feng S."/>
            <person name="Zhang L."/>
            <person name="Su X.-H."/>
            <person name="Brejova B."/>
            <person name="Vinar T."/>
            <person name="Xu M."/>
            <person name="Wang M.-X."/>
            <person name="Zhang S.-G."/>
            <person name="Huang M.-R."/>
            <person name="Wu R."/>
            <person name="Zhou Y."/>
        </authorList>
    </citation>
    <scope>NUCLEOTIDE SEQUENCE [LARGE SCALE GENOMIC DNA]</scope>
    <source>
        <strain evidence="2 3">MB_m1</strain>
    </source>
</reference>
<gene>
    <name evidence="2" type="ORF">MBM_08649</name>
</gene>
<keyword evidence="3" id="KW-1185">Reference proteome</keyword>
<protein>
    <submittedName>
        <fullName evidence="2">Uncharacterized protein</fullName>
    </submittedName>
</protein>
<dbReference type="EMBL" id="JH921451">
    <property type="protein sequence ID" value="EKD13206.1"/>
    <property type="molecule type" value="Genomic_DNA"/>
</dbReference>
<feature type="region of interest" description="Disordered" evidence="1">
    <location>
        <begin position="1"/>
        <end position="30"/>
    </location>
</feature>
<accession>K1WK33</accession>
<dbReference type="AlphaFoldDB" id="K1WK33"/>
<proteinExistence type="predicted"/>
<dbReference type="InParanoid" id="K1WK33"/>
<evidence type="ECO:0000313" key="2">
    <source>
        <dbReference type="EMBL" id="EKD13206.1"/>
    </source>
</evidence>
<dbReference type="KEGG" id="mbe:MBM_08649"/>
<name>K1WK33_MARBU</name>
<sequence length="117" mass="11746">MQASKQAPLLSSSWDWNHSPHSPHSPSLVEHHILPKPKRRAEGLRAGIQLPGLVVPVAHAHAAGGEAAGGQLGGRDLLCLAAVADDAFDGYAGGGAAAAEVGGDLLAHGWRVGGTGG</sequence>
<dbReference type="HOGENOM" id="CLU_2085326_0_0_1"/>